<dbReference type="OrthoDB" id="977540at2"/>
<proteinExistence type="inferred from homology"/>
<dbReference type="SUPFAM" id="SSF52540">
    <property type="entry name" value="P-loop containing nucleoside triphosphate hydrolases"/>
    <property type="match status" value="1"/>
</dbReference>
<reference evidence="6 7" key="1">
    <citation type="submission" date="2016-03" db="EMBL/GenBank/DDBJ databases">
        <title>Genome sequence of Pontibacter sp. nov., of the family cytophagaceae, isolated from marine sediment of the Yellow Sea, China.</title>
        <authorList>
            <person name="Zhang G."/>
            <person name="Zhang R."/>
        </authorList>
    </citation>
    <scope>NUCLEOTIDE SEQUENCE [LARGE SCALE GENOMIC DNA]</scope>
    <source>
        <strain evidence="6 7">S10-8</strain>
    </source>
</reference>
<keyword evidence="3" id="KW-0547">Nucleotide-binding</keyword>
<dbReference type="InterPro" id="IPR017871">
    <property type="entry name" value="ABC_transporter-like_CS"/>
</dbReference>
<dbReference type="AlphaFoldDB" id="A0A1Q5PBU1"/>
<dbReference type="EMBL" id="LVWA01000008">
    <property type="protein sequence ID" value="OKL39657.1"/>
    <property type="molecule type" value="Genomic_DNA"/>
</dbReference>
<dbReference type="PANTHER" id="PTHR43335:SF4">
    <property type="entry name" value="ABC TRANSPORTER, ATP-BINDING PROTEIN"/>
    <property type="match status" value="1"/>
</dbReference>
<accession>A0A1Q5PBU1</accession>
<dbReference type="RefSeq" id="WP_073852993.1">
    <property type="nucleotide sequence ID" value="NZ_LVWA01000008.1"/>
</dbReference>
<comment type="caution">
    <text evidence="6">The sequence shown here is derived from an EMBL/GenBank/DDBJ whole genome shotgun (WGS) entry which is preliminary data.</text>
</comment>
<evidence type="ECO:0000256" key="3">
    <source>
        <dbReference type="ARBA" id="ARBA00022741"/>
    </source>
</evidence>
<dbReference type="PANTHER" id="PTHR43335">
    <property type="entry name" value="ABC TRANSPORTER, ATP-BINDING PROTEIN"/>
    <property type="match status" value="1"/>
</dbReference>
<name>A0A1Q5PBU1_9BACT</name>
<dbReference type="Gene3D" id="3.40.50.300">
    <property type="entry name" value="P-loop containing nucleotide triphosphate hydrolases"/>
    <property type="match status" value="1"/>
</dbReference>
<dbReference type="InterPro" id="IPR003593">
    <property type="entry name" value="AAA+_ATPase"/>
</dbReference>
<dbReference type="GO" id="GO:0005524">
    <property type="term" value="F:ATP binding"/>
    <property type="evidence" value="ECO:0007669"/>
    <property type="project" value="UniProtKB-KW"/>
</dbReference>
<gene>
    <name evidence="6" type="ORF">A3841_01300</name>
</gene>
<comment type="similarity">
    <text evidence="1">Belongs to the ABC transporter superfamily.</text>
</comment>
<dbReference type="PROSITE" id="PS00211">
    <property type="entry name" value="ABC_TRANSPORTER_1"/>
    <property type="match status" value="1"/>
</dbReference>
<dbReference type="InterPro" id="IPR003439">
    <property type="entry name" value="ABC_transporter-like_ATP-bd"/>
</dbReference>
<dbReference type="InterPro" id="IPR027417">
    <property type="entry name" value="P-loop_NTPase"/>
</dbReference>
<keyword evidence="2" id="KW-0813">Transport</keyword>
<feature type="domain" description="ABC transporter" evidence="5">
    <location>
        <begin position="6"/>
        <end position="233"/>
    </location>
</feature>
<protein>
    <submittedName>
        <fullName evidence="6">Bacitracin ABC transporter ATP-binding protein</fullName>
    </submittedName>
</protein>
<evidence type="ECO:0000259" key="5">
    <source>
        <dbReference type="PROSITE" id="PS50893"/>
    </source>
</evidence>
<evidence type="ECO:0000256" key="4">
    <source>
        <dbReference type="ARBA" id="ARBA00022840"/>
    </source>
</evidence>
<keyword evidence="7" id="KW-1185">Reference proteome</keyword>
<dbReference type="STRING" id="1797110.A3841_01300"/>
<dbReference type="GO" id="GO:0016887">
    <property type="term" value="F:ATP hydrolysis activity"/>
    <property type="evidence" value="ECO:0007669"/>
    <property type="project" value="InterPro"/>
</dbReference>
<organism evidence="6 7">
    <name type="scientific">Pontibacter flavimaris</name>
    <dbReference type="NCBI Taxonomy" id="1797110"/>
    <lineage>
        <taxon>Bacteria</taxon>
        <taxon>Pseudomonadati</taxon>
        <taxon>Bacteroidota</taxon>
        <taxon>Cytophagia</taxon>
        <taxon>Cytophagales</taxon>
        <taxon>Hymenobacteraceae</taxon>
        <taxon>Pontibacter</taxon>
    </lineage>
</organism>
<sequence>MKPFIIETHGLSYSFGKRQVLQNLELRVPQGAIFGFLGPNGAGKSTTIRILLGLLPVPKGQVRVHGHDLHNNRIEILRRTGSLIEMPTLYRHLSGHDNLEMHRRMVQAPKSRINEVLQIVGLTQDAYRKTKEYSLGMSQRLGIALALLADPELLILDEPTNGLDPSGIREVRELIIRLNREFGKTIFLSSHLLSEIEKCATELAIIDKGATLYQGSLPQLYQGAFQSSVLQLETSNDAIARKLLTDHQYELLPQQGDVLAVQVQDRQQVARLNRFLIVNGLEVYRLSTHTHNLEELFLNITKGEAEPAALQETILAGKV</sequence>
<keyword evidence="4 6" id="KW-0067">ATP-binding</keyword>
<evidence type="ECO:0000256" key="2">
    <source>
        <dbReference type="ARBA" id="ARBA00022448"/>
    </source>
</evidence>
<evidence type="ECO:0000256" key="1">
    <source>
        <dbReference type="ARBA" id="ARBA00005417"/>
    </source>
</evidence>
<dbReference type="PROSITE" id="PS50893">
    <property type="entry name" value="ABC_TRANSPORTER_2"/>
    <property type="match status" value="1"/>
</dbReference>
<dbReference type="Proteomes" id="UP000186551">
    <property type="component" value="Unassembled WGS sequence"/>
</dbReference>
<evidence type="ECO:0000313" key="7">
    <source>
        <dbReference type="Proteomes" id="UP000186551"/>
    </source>
</evidence>
<evidence type="ECO:0000313" key="6">
    <source>
        <dbReference type="EMBL" id="OKL39657.1"/>
    </source>
</evidence>
<dbReference type="Pfam" id="PF00005">
    <property type="entry name" value="ABC_tran"/>
    <property type="match status" value="1"/>
</dbReference>
<dbReference type="SMART" id="SM00382">
    <property type="entry name" value="AAA"/>
    <property type="match status" value="1"/>
</dbReference>